<reference evidence="2 3" key="1">
    <citation type="submission" date="2021-08" db="EMBL/GenBank/DDBJ databases">
        <title>Whole genome sequence of novel Actinomyces species strain MAS-1.</title>
        <authorList>
            <person name="Saito M."/>
            <person name="Kuwahara N."/>
            <person name="Takizawa T."/>
            <person name="Gotouda H."/>
            <person name="Ochiai T."/>
        </authorList>
    </citation>
    <scope>NUCLEOTIDE SEQUENCE [LARGE SCALE GENOMIC DNA]</scope>
    <source>
        <strain evidence="2 3">MAS-1</strain>
    </source>
</reference>
<proteinExistence type="predicted"/>
<gene>
    <name evidence="2" type="ORF">MANAM107_14870</name>
</gene>
<dbReference type="Pfam" id="PF12277">
    <property type="entry name" value="DUF3618"/>
    <property type="match status" value="1"/>
</dbReference>
<evidence type="ECO:0000256" key="1">
    <source>
        <dbReference type="SAM" id="MobiDB-lite"/>
    </source>
</evidence>
<organism evidence="2 3">
    <name type="scientific">Actinomyces capricornis</name>
    <dbReference type="NCBI Taxonomy" id="2755559"/>
    <lineage>
        <taxon>Bacteria</taxon>
        <taxon>Bacillati</taxon>
        <taxon>Actinomycetota</taxon>
        <taxon>Actinomycetes</taxon>
        <taxon>Actinomycetales</taxon>
        <taxon>Actinomycetaceae</taxon>
        <taxon>Actinomyces</taxon>
    </lineage>
</organism>
<feature type="compositionally biased region" description="Basic and acidic residues" evidence="1">
    <location>
        <begin position="41"/>
        <end position="62"/>
    </location>
</feature>
<evidence type="ECO:0000313" key="3">
    <source>
        <dbReference type="Proteomes" id="UP000824496"/>
    </source>
</evidence>
<dbReference type="Proteomes" id="UP000824496">
    <property type="component" value="Chromosome"/>
</dbReference>
<feature type="compositionally biased region" description="Basic and acidic residues" evidence="1">
    <location>
        <begin position="102"/>
        <end position="111"/>
    </location>
</feature>
<name>A0ABM7UBG4_9ACTO</name>
<feature type="region of interest" description="Disordered" evidence="1">
    <location>
        <begin position="1"/>
        <end position="121"/>
    </location>
</feature>
<dbReference type="EMBL" id="AP025017">
    <property type="protein sequence ID" value="BDA64653.1"/>
    <property type="molecule type" value="Genomic_DNA"/>
</dbReference>
<evidence type="ECO:0000313" key="2">
    <source>
        <dbReference type="EMBL" id="BDA64653.1"/>
    </source>
</evidence>
<protein>
    <recommendedName>
        <fullName evidence="4">DUF3618 domain-containing protein</fullName>
    </recommendedName>
</protein>
<sequence length="121" mass="13415">MRRERHGGAGGSEGTPAPSPEQIEEELRAQRQSLAESIDELMARIDPREQARQAGDDLRDQAGTRLTALRDQTGARVSELVAQGREAEERARRGLGRAQEAGSRRLKETGSRLRGLFRTPR</sequence>
<evidence type="ECO:0008006" key="4">
    <source>
        <dbReference type="Google" id="ProtNLM"/>
    </source>
</evidence>
<accession>A0ABM7UBG4</accession>
<keyword evidence="3" id="KW-1185">Reference proteome</keyword>
<dbReference type="InterPro" id="IPR022062">
    <property type="entry name" value="DUF3618"/>
</dbReference>